<dbReference type="SUPFAM" id="SSF53649">
    <property type="entry name" value="Alkaline phosphatase-like"/>
    <property type="match status" value="1"/>
</dbReference>
<evidence type="ECO:0000256" key="6">
    <source>
        <dbReference type="ARBA" id="ARBA00023180"/>
    </source>
</evidence>
<dbReference type="InterPro" id="IPR024607">
    <property type="entry name" value="Sulfatase_CS"/>
</dbReference>
<accession>A0A3R7LZ14</accession>
<reference evidence="9 10" key="1">
    <citation type="submission" date="2018-04" db="EMBL/GenBank/DDBJ databases">
        <authorList>
            <person name="Zhang X."/>
            <person name="Yuan J."/>
            <person name="Li F."/>
            <person name="Xiang J."/>
        </authorList>
    </citation>
    <scope>NUCLEOTIDE SEQUENCE [LARGE SCALE GENOMIC DNA]</scope>
    <source>
        <tissue evidence="9">Muscle</tissue>
    </source>
</reference>
<proteinExistence type="inferred from homology"/>
<keyword evidence="3" id="KW-0479">Metal-binding</keyword>
<comment type="caution">
    <text evidence="9">The sequence shown here is derived from an EMBL/GenBank/DDBJ whole genome shotgun (WGS) entry which is preliminary data.</text>
</comment>
<dbReference type="AlphaFoldDB" id="A0A3R7LZ14"/>
<sequence length="570" mass="63148">MYVLSVGVLLLCLALTTAASDRPHIILIVADDLGFNDVGFHGSTQIPTPNIDALAYSGLILNNYYVQPICTPSRSALMTGKHPIHTGLNHEVILGPQPYGLPLGERLLPQHLGQLGYISHLVGKWHLGMAIKEMTPTYRGFASHFGYWTGHKDYYDHSAQEAPGYWGYDMRRNMSVAHDCYGKYTTDLFTDEAVKVINQHNTSKPLFLYLAHLAVHSGNSYAPLQAPDEVVQKFSYIKDEQRRKFAAMLWKLDESVGRVVEVLNDKQMLHNSVILFTTDNGGPAAGFDRNAASNWPLRGVKAAMWEGGVRGAGLLWSPKILNPGRVSQQMLHITDWLPTLVSAAGGDGSSIQSLDGIDMWKTLTEGRASPRKEFLVNYDPILDGAAVRFGDWKLLYNPQGYGHHWDGWFGPSGRNETAPETSLKVIIEMVLNSTVAKAVRAATPDAYQNLTSVRKDAEIHCGPIPANATKICNVTTSPCLFNILRDPCEYTDVAASHPDVMAILKARLQDYIDTAVPPRNKPWDPSANPKYWGYTWNNWLDYPPPVGLQVDGSVTQTAFANDIYGDMRPE</sequence>
<dbReference type="GO" id="GO:0008484">
    <property type="term" value="F:sulfuric ester hydrolase activity"/>
    <property type="evidence" value="ECO:0007669"/>
    <property type="project" value="InterPro"/>
</dbReference>
<dbReference type="EMBL" id="QCYY01003553">
    <property type="protein sequence ID" value="ROT62768.1"/>
    <property type="molecule type" value="Genomic_DNA"/>
</dbReference>
<gene>
    <name evidence="9" type="ORF">C7M84_019351</name>
</gene>
<feature type="signal peptide" evidence="7">
    <location>
        <begin position="1"/>
        <end position="19"/>
    </location>
</feature>
<evidence type="ECO:0000256" key="2">
    <source>
        <dbReference type="ARBA" id="ARBA00008779"/>
    </source>
</evidence>
<dbReference type="InterPro" id="IPR017850">
    <property type="entry name" value="Alkaline_phosphatase_core_sf"/>
</dbReference>
<dbReference type="InterPro" id="IPR000917">
    <property type="entry name" value="Sulfatase_N"/>
</dbReference>
<dbReference type="PANTHER" id="PTHR10342">
    <property type="entry name" value="ARYLSULFATASE"/>
    <property type="match status" value="1"/>
</dbReference>
<dbReference type="Gene3D" id="3.30.1120.10">
    <property type="match status" value="1"/>
</dbReference>
<evidence type="ECO:0000259" key="8">
    <source>
        <dbReference type="Pfam" id="PF00884"/>
    </source>
</evidence>
<dbReference type="PANTHER" id="PTHR10342:SF273">
    <property type="entry name" value="RE14504P"/>
    <property type="match status" value="1"/>
</dbReference>
<dbReference type="PROSITE" id="PS00523">
    <property type="entry name" value="SULFATASE_1"/>
    <property type="match status" value="1"/>
</dbReference>
<evidence type="ECO:0000256" key="1">
    <source>
        <dbReference type="ARBA" id="ARBA00001913"/>
    </source>
</evidence>
<evidence type="ECO:0000313" key="10">
    <source>
        <dbReference type="Proteomes" id="UP000283509"/>
    </source>
</evidence>
<keyword evidence="5" id="KW-0106">Calcium</keyword>
<keyword evidence="6" id="KW-0325">Glycoprotein</keyword>
<dbReference type="Proteomes" id="UP000283509">
    <property type="component" value="Unassembled WGS sequence"/>
</dbReference>
<comment type="cofactor">
    <cofactor evidence="1">
        <name>Ca(2+)</name>
        <dbReference type="ChEBI" id="CHEBI:29108"/>
    </cofactor>
</comment>
<organism evidence="9 10">
    <name type="scientific">Penaeus vannamei</name>
    <name type="common">Whiteleg shrimp</name>
    <name type="synonym">Litopenaeus vannamei</name>
    <dbReference type="NCBI Taxonomy" id="6689"/>
    <lineage>
        <taxon>Eukaryota</taxon>
        <taxon>Metazoa</taxon>
        <taxon>Ecdysozoa</taxon>
        <taxon>Arthropoda</taxon>
        <taxon>Crustacea</taxon>
        <taxon>Multicrustacea</taxon>
        <taxon>Malacostraca</taxon>
        <taxon>Eumalacostraca</taxon>
        <taxon>Eucarida</taxon>
        <taxon>Decapoda</taxon>
        <taxon>Dendrobranchiata</taxon>
        <taxon>Penaeoidea</taxon>
        <taxon>Penaeidae</taxon>
        <taxon>Penaeus</taxon>
    </lineage>
</organism>
<keyword evidence="10" id="KW-1185">Reference proteome</keyword>
<dbReference type="CDD" id="cd16029">
    <property type="entry name" value="4-S"/>
    <property type="match status" value="1"/>
</dbReference>
<name>A0A3R7LZ14_PENVA</name>
<protein>
    <submittedName>
        <fullName evidence="9">Putative arylsulfatase B</fullName>
    </submittedName>
</protein>
<dbReference type="PROSITE" id="PS00149">
    <property type="entry name" value="SULFATASE_2"/>
    <property type="match status" value="1"/>
</dbReference>
<dbReference type="Pfam" id="PF00884">
    <property type="entry name" value="Sulfatase"/>
    <property type="match status" value="1"/>
</dbReference>
<dbReference type="OrthoDB" id="103349at2759"/>
<dbReference type="InterPro" id="IPR047115">
    <property type="entry name" value="ARSB"/>
</dbReference>
<keyword evidence="7" id="KW-0732">Signal</keyword>
<dbReference type="GO" id="GO:0046872">
    <property type="term" value="F:metal ion binding"/>
    <property type="evidence" value="ECO:0007669"/>
    <property type="project" value="UniProtKB-KW"/>
</dbReference>
<dbReference type="STRING" id="6689.A0A3R7LZ14"/>
<evidence type="ECO:0000256" key="4">
    <source>
        <dbReference type="ARBA" id="ARBA00022801"/>
    </source>
</evidence>
<dbReference type="Gene3D" id="3.40.720.10">
    <property type="entry name" value="Alkaline Phosphatase, subunit A"/>
    <property type="match status" value="1"/>
</dbReference>
<comment type="similarity">
    <text evidence="2">Belongs to the sulfatase family.</text>
</comment>
<evidence type="ECO:0000256" key="5">
    <source>
        <dbReference type="ARBA" id="ARBA00022837"/>
    </source>
</evidence>
<evidence type="ECO:0000256" key="7">
    <source>
        <dbReference type="SAM" id="SignalP"/>
    </source>
</evidence>
<feature type="chain" id="PRO_5018666267" evidence="7">
    <location>
        <begin position="20"/>
        <end position="570"/>
    </location>
</feature>
<feature type="domain" description="Sulfatase N-terminal" evidence="8">
    <location>
        <begin position="23"/>
        <end position="345"/>
    </location>
</feature>
<evidence type="ECO:0000313" key="9">
    <source>
        <dbReference type="EMBL" id="ROT62768.1"/>
    </source>
</evidence>
<reference evidence="9 10" key="2">
    <citation type="submission" date="2019-01" db="EMBL/GenBank/DDBJ databases">
        <title>The decoding of complex shrimp genome reveals the adaptation for benthos swimmer, frequently molting mechanism and breeding impact on genome.</title>
        <authorList>
            <person name="Sun Y."/>
            <person name="Gao Y."/>
            <person name="Yu Y."/>
        </authorList>
    </citation>
    <scope>NUCLEOTIDE SEQUENCE [LARGE SCALE GENOMIC DNA]</scope>
    <source>
        <tissue evidence="9">Muscle</tissue>
    </source>
</reference>
<evidence type="ECO:0000256" key="3">
    <source>
        <dbReference type="ARBA" id="ARBA00022723"/>
    </source>
</evidence>
<keyword evidence="4" id="KW-0378">Hydrolase</keyword>